<keyword evidence="4" id="KW-1185">Reference proteome</keyword>
<evidence type="ECO:0000256" key="1">
    <source>
        <dbReference type="SAM" id="MobiDB-lite"/>
    </source>
</evidence>
<feature type="compositionally biased region" description="Low complexity" evidence="1">
    <location>
        <begin position="623"/>
        <end position="632"/>
    </location>
</feature>
<dbReference type="PANTHER" id="PTHR43784">
    <property type="entry name" value="GDSL-LIKE LIPASE/ACYLHYDROLASE, PUTATIVE (AFU_ORTHOLOGUE AFUA_2G00820)-RELATED"/>
    <property type="match status" value="1"/>
</dbReference>
<dbReference type="CDD" id="cd01830">
    <property type="entry name" value="XynE_like"/>
    <property type="match status" value="1"/>
</dbReference>
<dbReference type="Proteomes" id="UP000632289">
    <property type="component" value="Unassembled WGS sequence"/>
</dbReference>
<dbReference type="AlphaFoldDB" id="A0A927IBS0"/>
<evidence type="ECO:0000313" key="3">
    <source>
        <dbReference type="EMBL" id="MBD3931307.1"/>
    </source>
</evidence>
<organism evidence="3 4">
    <name type="scientific">Streptomyces chumphonensis</name>
    <dbReference type="NCBI Taxonomy" id="1214925"/>
    <lineage>
        <taxon>Bacteria</taxon>
        <taxon>Bacillati</taxon>
        <taxon>Actinomycetota</taxon>
        <taxon>Actinomycetes</taxon>
        <taxon>Kitasatosporales</taxon>
        <taxon>Streptomycetaceae</taxon>
        <taxon>Streptomyces</taxon>
    </lineage>
</organism>
<dbReference type="Pfam" id="PF13472">
    <property type="entry name" value="Lipase_GDSL_2"/>
    <property type="match status" value="1"/>
</dbReference>
<sequence>MRLRVAPGVAMTPPARGGPGVVAALVCCLTLTGSGLTTATAGAEPPPARELREHFDNRGISDDRAPGAADLDGAGNSFSAQDLSAAGWTPGAPLDLGGARLTAPRPGTPGTPDNVVADGQWVRLDGAGDALSLLVAATSPHGPGAELRLPGTVRYADGSRSDHVLSAGDWRGGPASVAAVALPHRNTATGSRAETVRLYAVTVPLRGDRPAVAVRLPDDPGPDADLHVFDLALQRAARGWTGTWAASTSGYTAVGPWTDRTLRLVVPASTGGTRVRVRLANTFGALPVDVGAVSVAVRGAGAAPRERPVPLRFGGRAGVRLPAGGQAVSDPVDLPVPPTSSLLVSLHLPGTVAAAPVHAKALQRSYTSADGAGDLTLGADGTGFRTGPTTWPFLTGVDVRGGPGAVVTLGDSITDGTGSTPGTDRRWPNVLARRLAAARDVPAYGVLNHGISANRVVTDRYDGDGISSDTGGVSAQHRLDRDVLHQPGVRTVVVFEGINDLRHGTSAADLLTGLRAVADRARARGLRVLVATLTPCGGWPDCTPAVERARQEVNAALRADRGTFDAVLDFDAVLRDPDAPERLLPAYDSGDHLHPGDAGLRALGESVDLSLLPPRAADRRAPSRTAPPDAADYAAGSRSTTTGAWSEGPLPLRASRSTQASVTADRKGALP</sequence>
<accession>A0A927IBS0</accession>
<dbReference type="InterPro" id="IPR053140">
    <property type="entry name" value="GDSL_Rv0518-like"/>
</dbReference>
<dbReference type="GO" id="GO:0016787">
    <property type="term" value="F:hydrolase activity"/>
    <property type="evidence" value="ECO:0007669"/>
    <property type="project" value="UniProtKB-KW"/>
</dbReference>
<feature type="domain" description="SGNH hydrolase-type esterase" evidence="2">
    <location>
        <begin position="409"/>
        <end position="601"/>
    </location>
</feature>
<dbReference type="InterPro" id="IPR013830">
    <property type="entry name" value="SGNH_hydro"/>
</dbReference>
<reference evidence="3" key="1">
    <citation type="submission" date="2020-09" db="EMBL/GenBank/DDBJ databases">
        <title>Secondary metabolite and genome analysis of marine Streptomyces chumphonensis KK1-2T.</title>
        <authorList>
            <person name="Phongsopitanun W."/>
            <person name="Kanchanasin P."/>
            <person name="Pittayakhajonwut P."/>
            <person name="Suwanborirux K."/>
            <person name="Tanasupawat S."/>
        </authorList>
    </citation>
    <scope>NUCLEOTIDE SEQUENCE</scope>
    <source>
        <strain evidence="3">KK1-2</strain>
    </source>
</reference>
<protein>
    <submittedName>
        <fullName evidence="3">SGNH/GDSL hydrolase family protein</fullName>
    </submittedName>
</protein>
<evidence type="ECO:0000259" key="2">
    <source>
        <dbReference type="Pfam" id="PF13472"/>
    </source>
</evidence>
<dbReference type="Gene3D" id="3.40.50.1110">
    <property type="entry name" value="SGNH hydrolase"/>
    <property type="match status" value="1"/>
</dbReference>
<keyword evidence="3" id="KW-0378">Hydrolase</keyword>
<dbReference type="SUPFAM" id="SSF52266">
    <property type="entry name" value="SGNH hydrolase"/>
    <property type="match status" value="1"/>
</dbReference>
<feature type="region of interest" description="Disordered" evidence="1">
    <location>
        <begin position="613"/>
        <end position="671"/>
    </location>
</feature>
<gene>
    <name evidence="3" type="ORF">IF129_06995</name>
</gene>
<name>A0A927IBS0_9ACTN</name>
<dbReference type="InterPro" id="IPR036514">
    <property type="entry name" value="SGNH_hydro_sf"/>
</dbReference>
<dbReference type="EMBL" id="JACXYU010000002">
    <property type="protein sequence ID" value="MBD3931307.1"/>
    <property type="molecule type" value="Genomic_DNA"/>
</dbReference>
<proteinExistence type="predicted"/>
<dbReference type="PANTHER" id="PTHR43784:SF2">
    <property type="entry name" value="GDSL-LIKE LIPASE_ACYLHYDROLASE, PUTATIVE (AFU_ORTHOLOGUE AFUA_2G00820)-RELATED"/>
    <property type="match status" value="1"/>
</dbReference>
<comment type="caution">
    <text evidence="3">The sequence shown here is derived from an EMBL/GenBank/DDBJ whole genome shotgun (WGS) entry which is preliminary data.</text>
</comment>
<evidence type="ECO:0000313" key="4">
    <source>
        <dbReference type="Proteomes" id="UP000632289"/>
    </source>
</evidence>